<dbReference type="Gene3D" id="1.10.540.10">
    <property type="entry name" value="Acyl-CoA dehydrogenase/oxidase, N-terminal domain"/>
    <property type="match status" value="1"/>
</dbReference>
<keyword evidence="2" id="KW-0285">Flavoprotein</keyword>
<keyword evidence="8" id="KW-0753">Steroid metabolism</keyword>
<dbReference type="GO" id="GO:0008202">
    <property type="term" value="P:steroid metabolic process"/>
    <property type="evidence" value="ECO:0007669"/>
    <property type="project" value="UniProtKB-KW"/>
</dbReference>
<evidence type="ECO:0000256" key="14">
    <source>
        <dbReference type="ARBA" id="ARBA00083879"/>
    </source>
</evidence>
<dbReference type="InterPro" id="IPR036250">
    <property type="entry name" value="AcylCo_DH-like_C"/>
</dbReference>
<gene>
    <name evidence="17" type="ORF">SAMN05216266_112140</name>
</gene>
<dbReference type="Gene3D" id="1.20.140.10">
    <property type="entry name" value="Butyryl-CoA Dehydrogenase, subunit A, domain 3"/>
    <property type="match status" value="1"/>
</dbReference>
<feature type="domain" description="Acyl-CoA dehydrogenase C-terminal" evidence="16">
    <location>
        <begin position="238"/>
        <end position="370"/>
    </location>
</feature>
<dbReference type="RefSeq" id="WP_091674823.1">
    <property type="nucleotide sequence ID" value="NZ_FOKG01000012.1"/>
</dbReference>
<keyword evidence="5" id="KW-0560">Oxidoreductase</keyword>
<evidence type="ECO:0000313" key="17">
    <source>
        <dbReference type="EMBL" id="SFB46057.1"/>
    </source>
</evidence>
<keyword evidence="7" id="KW-0443">Lipid metabolism</keyword>
<dbReference type="NCBIfam" id="NF045629">
    <property type="entry name" value="monooxsub_HsaA"/>
    <property type="match status" value="1"/>
</dbReference>
<evidence type="ECO:0000259" key="16">
    <source>
        <dbReference type="Pfam" id="PF08028"/>
    </source>
</evidence>
<accession>A0A1I1B7M6</accession>
<evidence type="ECO:0000313" key="18">
    <source>
        <dbReference type="Proteomes" id="UP000243799"/>
    </source>
</evidence>
<keyword evidence="3" id="KW-0058">Aromatic hydrocarbons catabolism</keyword>
<evidence type="ECO:0000259" key="15">
    <source>
        <dbReference type="Pfam" id="PF02771"/>
    </source>
</evidence>
<dbReference type="PIRSF" id="PIRSF016578">
    <property type="entry name" value="HsaA"/>
    <property type="match status" value="1"/>
</dbReference>
<comment type="pathway">
    <text evidence="10">Steroid biosynthesis.</text>
</comment>
<dbReference type="CDD" id="cd01159">
    <property type="entry name" value="NcnH"/>
    <property type="match status" value="1"/>
</dbReference>
<feature type="domain" description="Acyl-CoA dehydrogenase/oxidase N-terminal" evidence="15">
    <location>
        <begin position="21"/>
        <end position="96"/>
    </location>
</feature>
<dbReference type="SUPFAM" id="SSF56645">
    <property type="entry name" value="Acyl-CoA dehydrogenase NM domain-like"/>
    <property type="match status" value="1"/>
</dbReference>
<evidence type="ECO:0000256" key="2">
    <source>
        <dbReference type="ARBA" id="ARBA00022630"/>
    </source>
</evidence>
<dbReference type="GO" id="GO:0033539">
    <property type="term" value="P:fatty acid beta-oxidation using acyl-CoA dehydrogenase"/>
    <property type="evidence" value="ECO:0007669"/>
    <property type="project" value="TreeGrafter"/>
</dbReference>
<dbReference type="OrthoDB" id="3402961at2"/>
<dbReference type="GO" id="GO:0036383">
    <property type="term" value="F:3-hydroxy-9,10-secoandrosta-1,3,5(10)-triene-9,17-dione monooxygenase activity"/>
    <property type="evidence" value="ECO:0007669"/>
    <property type="project" value="UniProtKB-EC"/>
</dbReference>
<evidence type="ECO:0000256" key="10">
    <source>
        <dbReference type="ARBA" id="ARBA00060577"/>
    </source>
</evidence>
<evidence type="ECO:0000256" key="9">
    <source>
        <dbReference type="ARBA" id="ARBA00049661"/>
    </source>
</evidence>
<dbReference type="EC" id="1.14.14.12" evidence="11"/>
<evidence type="ECO:0000256" key="7">
    <source>
        <dbReference type="ARBA" id="ARBA00023098"/>
    </source>
</evidence>
<evidence type="ECO:0000256" key="8">
    <source>
        <dbReference type="ARBA" id="ARBA00023221"/>
    </source>
</evidence>
<dbReference type="EMBL" id="FOKG01000012">
    <property type="protein sequence ID" value="SFB46057.1"/>
    <property type="molecule type" value="Genomic_DNA"/>
</dbReference>
<dbReference type="PANTHER" id="PTHR48083">
    <property type="entry name" value="MEDIUM-CHAIN SPECIFIC ACYL-COA DEHYDROGENASE, MITOCHONDRIAL-RELATED"/>
    <property type="match status" value="1"/>
</dbReference>
<proteinExistence type="inferred from homology"/>
<dbReference type="InterPro" id="IPR037069">
    <property type="entry name" value="AcylCoA_DH/ox_N_sf"/>
</dbReference>
<keyword evidence="18" id="KW-1185">Reference proteome</keyword>
<keyword evidence="4" id="KW-0442">Lipid degradation</keyword>
<dbReference type="GO" id="GO:0005737">
    <property type="term" value="C:cytoplasm"/>
    <property type="evidence" value="ECO:0007669"/>
    <property type="project" value="TreeGrafter"/>
</dbReference>
<comment type="similarity">
    <text evidence="9">Belongs to the HpaH/HsaA monooxygenase family.</text>
</comment>
<dbReference type="InterPro" id="IPR046373">
    <property type="entry name" value="Acyl-CoA_Oxase/DH_mid-dom_sf"/>
</dbReference>
<dbReference type="PANTHER" id="PTHR48083:SF19">
    <property type="entry name" value="FLAVIN-DEPENDENT MONOOXYGENASE, OXYGENASE SUBUNIT HSAA"/>
    <property type="match status" value="1"/>
</dbReference>
<dbReference type="STRING" id="490629.SAMN05216266_112140"/>
<dbReference type="InterPro" id="IPR050741">
    <property type="entry name" value="Acyl-CoA_dehydrogenase"/>
</dbReference>
<dbReference type="GO" id="GO:0003995">
    <property type="term" value="F:acyl-CoA dehydrogenase activity"/>
    <property type="evidence" value="ECO:0007669"/>
    <property type="project" value="TreeGrafter"/>
</dbReference>
<dbReference type="InterPro" id="IPR013107">
    <property type="entry name" value="Acyl-CoA_DH_C"/>
</dbReference>
<dbReference type="FunFam" id="2.40.110.10:FF:000021">
    <property type="entry name" value="Flavin-dependent monooxygenase, oxygenase subunit"/>
    <property type="match status" value="1"/>
</dbReference>
<evidence type="ECO:0000256" key="5">
    <source>
        <dbReference type="ARBA" id="ARBA00023002"/>
    </source>
</evidence>
<evidence type="ECO:0000256" key="4">
    <source>
        <dbReference type="ARBA" id="ARBA00022963"/>
    </source>
</evidence>
<dbReference type="AlphaFoldDB" id="A0A1I1B7M6"/>
<dbReference type="InterPro" id="IPR013786">
    <property type="entry name" value="AcylCoA_DH/ox_N"/>
</dbReference>
<evidence type="ECO:0000256" key="3">
    <source>
        <dbReference type="ARBA" id="ARBA00022797"/>
    </source>
</evidence>
<dbReference type="Pfam" id="PF08028">
    <property type="entry name" value="Acyl-CoA_dh_2"/>
    <property type="match status" value="1"/>
</dbReference>
<dbReference type="Proteomes" id="UP000243799">
    <property type="component" value="Unassembled WGS sequence"/>
</dbReference>
<keyword evidence="6 17" id="KW-0503">Monooxygenase</keyword>
<dbReference type="InterPro" id="IPR009100">
    <property type="entry name" value="AcylCoA_DH/oxidase_NM_dom_sf"/>
</dbReference>
<reference evidence="18" key="1">
    <citation type="submission" date="2016-10" db="EMBL/GenBank/DDBJ databases">
        <authorList>
            <person name="Varghese N."/>
            <person name="Submissions S."/>
        </authorList>
    </citation>
    <scope>NUCLEOTIDE SEQUENCE [LARGE SCALE GENOMIC DNA]</scope>
    <source>
        <strain evidence="18">CGMCC 4.3568</strain>
    </source>
</reference>
<dbReference type="Gene3D" id="2.40.110.10">
    <property type="entry name" value="Butyryl-CoA Dehydrogenase, subunit A, domain 2"/>
    <property type="match status" value="1"/>
</dbReference>
<dbReference type="Pfam" id="PF02771">
    <property type="entry name" value="Acyl-CoA_dh_N"/>
    <property type="match status" value="1"/>
</dbReference>
<dbReference type="GO" id="GO:0050660">
    <property type="term" value="F:flavin adenine dinucleotide binding"/>
    <property type="evidence" value="ECO:0007669"/>
    <property type="project" value="InterPro"/>
</dbReference>
<organism evidence="17 18">
    <name type="scientific">Amycolatopsis marina</name>
    <dbReference type="NCBI Taxonomy" id="490629"/>
    <lineage>
        <taxon>Bacteria</taxon>
        <taxon>Bacillati</taxon>
        <taxon>Actinomycetota</taxon>
        <taxon>Actinomycetes</taxon>
        <taxon>Pseudonocardiales</taxon>
        <taxon>Pseudonocardiaceae</taxon>
        <taxon>Amycolatopsis</taxon>
    </lineage>
</organism>
<evidence type="ECO:0000256" key="12">
    <source>
        <dbReference type="ARBA" id="ARBA00068484"/>
    </source>
</evidence>
<protein>
    <recommendedName>
        <fullName evidence="12">Flavin-dependent monooxygenase, oxygenase subunit HsaA</fullName>
        <ecNumber evidence="11">1.14.14.12</ecNumber>
    </recommendedName>
    <alternativeName>
        <fullName evidence="14">3-hydroxy-9,10-secoandrosta-1,3,5(10)-triene-9,17-dione 4-hydroxylase, oxygenase subunit</fullName>
    </alternativeName>
    <alternativeName>
        <fullName evidence="13">3-hydroxy-9,10-secoandrosta-1,3,5(10)-triene-9,17-dione monooxygenase</fullName>
    </alternativeName>
</protein>
<evidence type="ECO:0000256" key="6">
    <source>
        <dbReference type="ARBA" id="ARBA00023033"/>
    </source>
</evidence>
<name>A0A1I1B7M6_9PSEU</name>
<comment type="pathway">
    <text evidence="1">Lipid metabolism; steroid biosynthesis.</text>
</comment>
<evidence type="ECO:0000256" key="11">
    <source>
        <dbReference type="ARBA" id="ARBA00066424"/>
    </source>
</evidence>
<dbReference type="InterPro" id="IPR054617">
    <property type="entry name" value="HsaA"/>
</dbReference>
<evidence type="ECO:0000256" key="13">
    <source>
        <dbReference type="ARBA" id="ARBA00082428"/>
    </source>
</evidence>
<sequence length="392" mass="43049">MTEQDTRGVIAGIQELLPTLRERAQDTEDARRIPDESIKALQETGFFKLLQPTLHGGYEADPVTFYTAVKLIASACGSTGWVASILGVHPWHLALFDAQAQEDVWAEDVDVRISSSYAPMGKAKVVDGGYRLSGKWSFSSGCDHATWVLLGAPAFDPEGKPVDFCTYLLPISDYTIDDVWDTVGLRGTGSNDIVVDDVFVPQHRALSFMATSKCKTPGQEVNPGPLYRLPYGSVHPSTITAPIIGMAQGAYDAHVEYQRSRVRAAYAGEKSAEDPFAKVRIAEAASEIDAAWLQLTHNIDELYQCALAGEKLPFATRLRVRRDQVRGTERAIMAIDRLFENSGGRALRTGTPIQRFWRDAHAGRVHAANDPERAYTMFGTGEFGLPVENAMV</sequence>
<evidence type="ECO:0000256" key="1">
    <source>
        <dbReference type="ARBA" id="ARBA00005202"/>
    </source>
</evidence>
<dbReference type="SUPFAM" id="SSF47203">
    <property type="entry name" value="Acyl-CoA dehydrogenase C-terminal domain-like"/>
    <property type="match status" value="1"/>
</dbReference>